<name>A0A0C3LDX8_9AGAM</name>
<gene>
    <name evidence="2" type="ORF">M407DRAFT_18956</name>
</gene>
<evidence type="ECO:0000313" key="3">
    <source>
        <dbReference type="Proteomes" id="UP000054248"/>
    </source>
</evidence>
<dbReference type="Proteomes" id="UP000054248">
    <property type="component" value="Unassembled WGS sequence"/>
</dbReference>
<dbReference type="EMBL" id="KN822957">
    <property type="protein sequence ID" value="KIO32148.1"/>
    <property type="molecule type" value="Genomic_DNA"/>
</dbReference>
<evidence type="ECO:0000313" key="2">
    <source>
        <dbReference type="EMBL" id="KIO32148.1"/>
    </source>
</evidence>
<accession>A0A0C3LDX8</accession>
<dbReference type="OrthoDB" id="428577at2759"/>
<sequence>MSHSSTSKPSTLVVSAYKDRNVVVLRPPTHEAAVRTAKATFTSLKAGPSNCITFSAVLVDYSDHGPLEISPESWNVASIGVDSFGVDIIEDGFDPSLQDRQPSSVVPDAPMASEPPRATEPPKGPERQQ</sequence>
<organism evidence="2 3">
    <name type="scientific">Tulasnella calospora MUT 4182</name>
    <dbReference type="NCBI Taxonomy" id="1051891"/>
    <lineage>
        <taxon>Eukaryota</taxon>
        <taxon>Fungi</taxon>
        <taxon>Dikarya</taxon>
        <taxon>Basidiomycota</taxon>
        <taxon>Agaricomycotina</taxon>
        <taxon>Agaricomycetes</taxon>
        <taxon>Cantharellales</taxon>
        <taxon>Tulasnellaceae</taxon>
        <taxon>Tulasnella</taxon>
    </lineage>
</organism>
<proteinExistence type="predicted"/>
<keyword evidence="3" id="KW-1185">Reference proteome</keyword>
<reference evidence="2 3" key="1">
    <citation type="submission" date="2014-04" db="EMBL/GenBank/DDBJ databases">
        <authorList>
            <consortium name="DOE Joint Genome Institute"/>
            <person name="Kuo A."/>
            <person name="Girlanda M."/>
            <person name="Perotto S."/>
            <person name="Kohler A."/>
            <person name="Nagy L.G."/>
            <person name="Floudas D."/>
            <person name="Copeland A."/>
            <person name="Barry K.W."/>
            <person name="Cichocki N."/>
            <person name="Veneault-Fourrey C."/>
            <person name="LaButti K."/>
            <person name="Lindquist E.A."/>
            <person name="Lipzen A."/>
            <person name="Lundell T."/>
            <person name="Morin E."/>
            <person name="Murat C."/>
            <person name="Sun H."/>
            <person name="Tunlid A."/>
            <person name="Henrissat B."/>
            <person name="Grigoriev I.V."/>
            <person name="Hibbett D.S."/>
            <person name="Martin F."/>
            <person name="Nordberg H.P."/>
            <person name="Cantor M.N."/>
            <person name="Hua S.X."/>
        </authorList>
    </citation>
    <scope>NUCLEOTIDE SEQUENCE [LARGE SCALE GENOMIC DNA]</scope>
    <source>
        <strain evidence="2 3">MUT 4182</strain>
    </source>
</reference>
<protein>
    <submittedName>
        <fullName evidence="2">Uncharacterized protein</fullName>
    </submittedName>
</protein>
<feature type="region of interest" description="Disordered" evidence="1">
    <location>
        <begin position="90"/>
        <end position="129"/>
    </location>
</feature>
<dbReference type="AlphaFoldDB" id="A0A0C3LDX8"/>
<evidence type="ECO:0000256" key="1">
    <source>
        <dbReference type="SAM" id="MobiDB-lite"/>
    </source>
</evidence>
<reference evidence="3" key="2">
    <citation type="submission" date="2015-01" db="EMBL/GenBank/DDBJ databases">
        <title>Evolutionary Origins and Diversification of the Mycorrhizal Mutualists.</title>
        <authorList>
            <consortium name="DOE Joint Genome Institute"/>
            <consortium name="Mycorrhizal Genomics Consortium"/>
            <person name="Kohler A."/>
            <person name="Kuo A."/>
            <person name="Nagy L.G."/>
            <person name="Floudas D."/>
            <person name="Copeland A."/>
            <person name="Barry K.W."/>
            <person name="Cichocki N."/>
            <person name="Veneault-Fourrey C."/>
            <person name="LaButti K."/>
            <person name="Lindquist E.A."/>
            <person name="Lipzen A."/>
            <person name="Lundell T."/>
            <person name="Morin E."/>
            <person name="Murat C."/>
            <person name="Riley R."/>
            <person name="Ohm R."/>
            <person name="Sun H."/>
            <person name="Tunlid A."/>
            <person name="Henrissat B."/>
            <person name="Grigoriev I.V."/>
            <person name="Hibbett D.S."/>
            <person name="Martin F."/>
        </authorList>
    </citation>
    <scope>NUCLEOTIDE SEQUENCE [LARGE SCALE GENOMIC DNA]</scope>
    <source>
        <strain evidence="3">MUT 4182</strain>
    </source>
</reference>
<dbReference type="HOGENOM" id="CLU_1950389_0_0_1"/>